<dbReference type="AlphaFoldDB" id="A0A1F5ENZ9"/>
<evidence type="ECO:0000256" key="3">
    <source>
        <dbReference type="ARBA" id="ARBA00022694"/>
    </source>
</evidence>
<dbReference type="GO" id="GO:0002949">
    <property type="term" value="P:tRNA threonylcarbamoyladenosine modification"/>
    <property type="evidence" value="ECO:0007669"/>
    <property type="project" value="UniProtKB-UniRule"/>
</dbReference>
<keyword evidence="1 8" id="KW-0963">Cytoplasm</keyword>
<sequence>MKILAIETSCDETAISIIEAKGGLKKPQFKIIADTIISQINIHKEYGGVFPALAKREHTKNLLPILEKTLKKANMLGPIKNIDNKLKILNYKLKIERILEREIEIAEPLLEFVKTHKIPKIDAIAVTQGPGLEPALWTGINFAKALALAWDKPFIPVNHMEGHLVASLLKSKVTSSKYKGVEFPALGLLISGGHTELVLIKDWMDYKLIGQTRDDAVGEAYDKVARMLGLPYPGGPEVSKLSEEFSKNLKLKTKNFPLPRPMLHTNDFDFSFSGLKTAVLYTVKNIENHVYRQAGMTPKIKKEICAEFEDAVVDVLLLKTKKAIAKNNIKTLILGGGVTANKKIRKEFKKLEKELCIDVLIPDAKHSTDNAVMIGIAGYFRYLDNKILLPNKTGKIRAEGNLAL</sequence>
<dbReference type="NCBIfam" id="TIGR03723">
    <property type="entry name" value="T6A_TsaD_YgjD"/>
    <property type="match status" value="1"/>
</dbReference>
<feature type="binding site" evidence="8">
    <location>
        <position position="235"/>
    </location>
    <ligand>
        <name>substrate</name>
    </ligand>
</feature>
<dbReference type="SUPFAM" id="SSF53067">
    <property type="entry name" value="Actin-like ATPase domain"/>
    <property type="match status" value="2"/>
</dbReference>
<name>A0A1F5ENZ9_9BACT</name>
<dbReference type="Proteomes" id="UP000176865">
    <property type="component" value="Unassembled WGS sequence"/>
</dbReference>
<dbReference type="STRING" id="1797579.A2996_02195"/>
<dbReference type="CDD" id="cd24133">
    <property type="entry name" value="ASKHA_NBD_TsaD_bac"/>
    <property type="match status" value="1"/>
</dbReference>
<feature type="binding site" evidence="8">
    <location>
        <position position="159"/>
    </location>
    <ligand>
        <name>Fe cation</name>
        <dbReference type="ChEBI" id="CHEBI:24875"/>
    </ligand>
</feature>
<dbReference type="PANTHER" id="PTHR11735">
    <property type="entry name" value="TRNA N6-ADENOSINE THREONYLCARBAMOYLTRANSFERASE"/>
    <property type="match status" value="1"/>
</dbReference>
<dbReference type="GO" id="GO:0005737">
    <property type="term" value="C:cytoplasm"/>
    <property type="evidence" value="ECO:0007669"/>
    <property type="project" value="UniProtKB-SubCell"/>
</dbReference>
<comment type="caution">
    <text evidence="8">Lacks conserved residue(s) required for the propagation of feature annotation.</text>
</comment>
<dbReference type="InterPro" id="IPR043129">
    <property type="entry name" value="ATPase_NBD"/>
</dbReference>
<dbReference type="PROSITE" id="PS01016">
    <property type="entry name" value="GLYCOPROTEASE"/>
    <property type="match status" value="1"/>
</dbReference>
<evidence type="ECO:0000313" key="11">
    <source>
        <dbReference type="Proteomes" id="UP000176865"/>
    </source>
</evidence>
<evidence type="ECO:0000256" key="8">
    <source>
        <dbReference type="HAMAP-Rule" id="MF_01445"/>
    </source>
</evidence>
<dbReference type="InterPro" id="IPR022450">
    <property type="entry name" value="TsaD"/>
</dbReference>
<dbReference type="PANTHER" id="PTHR11735:SF6">
    <property type="entry name" value="TRNA N6-ADENOSINE THREONYLCARBAMOYLTRANSFERASE, MITOCHONDRIAL"/>
    <property type="match status" value="1"/>
</dbReference>
<dbReference type="FunFam" id="3.30.420.40:FF:000040">
    <property type="entry name" value="tRNA N6-adenosine threonylcarbamoyltransferase"/>
    <property type="match status" value="1"/>
</dbReference>
<feature type="binding site" evidence="8">
    <location>
        <position position="369"/>
    </location>
    <ligand>
        <name>Fe cation</name>
        <dbReference type="ChEBI" id="CHEBI:24875"/>
    </ligand>
</feature>
<dbReference type="Pfam" id="PF00814">
    <property type="entry name" value="TsaD"/>
    <property type="match status" value="2"/>
</dbReference>
<evidence type="ECO:0000313" key="10">
    <source>
        <dbReference type="EMBL" id="OGD69050.1"/>
    </source>
</evidence>
<keyword evidence="2 8" id="KW-0808">Transferase</keyword>
<feature type="binding site" evidence="8">
    <location>
        <position position="222"/>
    </location>
    <ligand>
        <name>substrate</name>
    </ligand>
</feature>
<protein>
    <recommendedName>
        <fullName evidence="8">tRNA N6-adenosine threonylcarbamoyltransferase</fullName>
        <ecNumber evidence="8">2.3.1.234</ecNumber>
    </recommendedName>
    <alternativeName>
        <fullName evidence="8">N6-L-threonylcarbamoyladenine synthase</fullName>
        <shortName evidence="8">t(6)A synthase</shortName>
    </alternativeName>
    <alternativeName>
        <fullName evidence="8">t(6)A37 threonylcarbamoyladenosine biosynthesis protein TsaD</fullName>
    </alternativeName>
    <alternativeName>
        <fullName evidence="8">tRNA threonylcarbamoyladenosine biosynthesis protein TsaD</fullName>
    </alternativeName>
</protein>
<dbReference type="EMBL" id="MFAB01000009">
    <property type="protein sequence ID" value="OGD69050.1"/>
    <property type="molecule type" value="Genomic_DNA"/>
</dbReference>
<evidence type="ECO:0000256" key="4">
    <source>
        <dbReference type="ARBA" id="ARBA00022723"/>
    </source>
</evidence>
<feature type="domain" description="Gcp-like" evidence="9">
    <location>
        <begin position="30"/>
        <end position="75"/>
    </location>
</feature>
<evidence type="ECO:0000256" key="2">
    <source>
        <dbReference type="ARBA" id="ARBA00022679"/>
    </source>
</evidence>
<dbReference type="EC" id="2.3.1.234" evidence="8"/>
<comment type="cofactor">
    <cofactor evidence="8">
        <name>Fe(2+)</name>
        <dbReference type="ChEBI" id="CHEBI:29033"/>
    </cofactor>
    <text evidence="8">Binds 1 Fe(2+) ion per subunit.</text>
</comment>
<feature type="binding site" evidence="8">
    <location>
        <begin position="189"/>
        <end position="193"/>
    </location>
    <ligand>
        <name>substrate</name>
    </ligand>
</feature>
<feature type="binding site" evidence="8">
    <location>
        <position position="163"/>
    </location>
    <ligand>
        <name>Fe cation</name>
        <dbReference type="ChEBI" id="CHEBI:24875"/>
    </ligand>
</feature>
<comment type="similarity">
    <text evidence="8">Belongs to the KAE1 / TsaD family.</text>
</comment>
<evidence type="ECO:0000256" key="1">
    <source>
        <dbReference type="ARBA" id="ARBA00022490"/>
    </source>
</evidence>
<feature type="domain" description="Gcp-like" evidence="9">
    <location>
        <begin position="117"/>
        <end position="375"/>
    </location>
</feature>
<dbReference type="GO" id="GO:0005506">
    <property type="term" value="F:iron ion binding"/>
    <property type="evidence" value="ECO:0007669"/>
    <property type="project" value="UniProtKB-UniRule"/>
</dbReference>
<evidence type="ECO:0000259" key="9">
    <source>
        <dbReference type="Pfam" id="PF00814"/>
    </source>
</evidence>
<feature type="binding site" evidence="8">
    <location>
        <position position="341"/>
    </location>
    <ligand>
        <name>substrate</name>
    </ligand>
</feature>
<dbReference type="InterPro" id="IPR017861">
    <property type="entry name" value="KAE1/TsaD"/>
</dbReference>
<dbReference type="InterPro" id="IPR017860">
    <property type="entry name" value="Peptidase_M22_CS"/>
</dbReference>
<dbReference type="InterPro" id="IPR000905">
    <property type="entry name" value="Gcp-like_dom"/>
</dbReference>
<reference evidence="10 11" key="1">
    <citation type="journal article" date="2016" name="Nat. Commun.">
        <title>Thousands of microbial genomes shed light on interconnected biogeochemical processes in an aquifer system.</title>
        <authorList>
            <person name="Anantharaman K."/>
            <person name="Brown C.T."/>
            <person name="Hug L.A."/>
            <person name="Sharon I."/>
            <person name="Castelle C.J."/>
            <person name="Probst A.J."/>
            <person name="Thomas B.C."/>
            <person name="Singh A."/>
            <person name="Wilkins M.J."/>
            <person name="Karaoz U."/>
            <person name="Brodie E.L."/>
            <person name="Williams K.H."/>
            <person name="Hubbard S.S."/>
            <person name="Banfield J.F."/>
        </authorList>
    </citation>
    <scope>NUCLEOTIDE SEQUENCE [LARGE SCALE GENOMIC DNA]</scope>
</reference>
<comment type="subcellular location">
    <subcellularLocation>
        <location evidence="8">Cytoplasm</location>
    </subcellularLocation>
</comment>
<evidence type="ECO:0000256" key="5">
    <source>
        <dbReference type="ARBA" id="ARBA00023004"/>
    </source>
</evidence>
<gene>
    <name evidence="8" type="primary">tsaD</name>
    <name evidence="10" type="ORF">A2996_02195</name>
</gene>
<keyword evidence="5 8" id="KW-0408">Iron</keyword>
<dbReference type="HAMAP" id="MF_01445">
    <property type="entry name" value="TsaD"/>
    <property type="match status" value="1"/>
</dbReference>
<comment type="caution">
    <text evidence="10">The sequence shown here is derived from an EMBL/GenBank/DDBJ whole genome shotgun (WGS) entry which is preliminary data.</text>
</comment>
<keyword evidence="4 8" id="KW-0479">Metal-binding</keyword>
<evidence type="ECO:0000256" key="7">
    <source>
        <dbReference type="ARBA" id="ARBA00048117"/>
    </source>
</evidence>
<keyword evidence="6 8" id="KW-0012">Acyltransferase</keyword>
<proteinExistence type="inferred from homology"/>
<dbReference type="NCBIfam" id="TIGR00329">
    <property type="entry name" value="gcp_kae1"/>
    <property type="match status" value="1"/>
</dbReference>
<evidence type="ECO:0000256" key="6">
    <source>
        <dbReference type="ARBA" id="ARBA00023315"/>
    </source>
</evidence>
<keyword evidence="3 8" id="KW-0819">tRNA processing</keyword>
<accession>A0A1F5ENZ9</accession>
<organism evidence="10 11">
    <name type="scientific">Candidatus Campbellbacteria bacterium RIFCSPLOWO2_01_FULL_34_15</name>
    <dbReference type="NCBI Taxonomy" id="1797579"/>
    <lineage>
        <taxon>Bacteria</taxon>
        <taxon>Candidatus Campbelliibacteriota</taxon>
    </lineage>
</organism>
<comment type="catalytic activity">
    <reaction evidence="7 8">
        <text>L-threonylcarbamoyladenylate + adenosine(37) in tRNA = N(6)-L-threonylcarbamoyladenosine(37) in tRNA + AMP + H(+)</text>
        <dbReference type="Rhea" id="RHEA:37059"/>
        <dbReference type="Rhea" id="RHEA-COMP:10162"/>
        <dbReference type="Rhea" id="RHEA-COMP:10163"/>
        <dbReference type="ChEBI" id="CHEBI:15378"/>
        <dbReference type="ChEBI" id="CHEBI:73682"/>
        <dbReference type="ChEBI" id="CHEBI:74411"/>
        <dbReference type="ChEBI" id="CHEBI:74418"/>
        <dbReference type="ChEBI" id="CHEBI:456215"/>
        <dbReference type="EC" id="2.3.1.234"/>
    </reaction>
</comment>
<comment type="function">
    <text evidence="8">Required for the formation of a threonylcarbamoyl group on adenosine at position 37 (t(6)A37) in tRNAs that read codons beginning with adenine. Is involved in the transfer of the threonylcarbamoyl moiety of threonylcarbamoyl-AMP (TC-AMP) to the N6 group of A37, together with TsaE and TsaB. TsaD likely plays a direct catalytic role in this reaction.</text>
</comment>
<dbReference type="GO" id="GO:0061711">
    <property type="term" value="F:tRNA N(6)-L-threonylcarbamoyladenine synthase activity"/>
    <property type="evidence" value="ECO:0007669"/>
    <property type="project" value="UniProtKB-EC"/>
</dbReference>
<dbReference type="Gene3D" id="3.30.420.40">
    <property type="match status" value="3"/>
</dbReference>